<keyword evidence="12" id="KW-0675">Receptor</keyword>
<evidence type="ECO:0000256" key="5">
    <source>
        <dbReference type="ARBA" id="ARBA00022692"/>
    </source>
</evidence>
<proteinExistence type="inferred from homology"/>
<dbReference type="GeneTree" id="ENSGT00940000157334"/>
<evidence type="ECO:0000256" key="14">
    <source>
        <dbReference type="PROSITE-ProRule" id="PRU00124"/>
    </source>
</evidence>
<dbReference type="InterPro" id="IPR002172">
    <property type="entry name" value="LDrepeatLR_classA_rpt"/>
</dbReference>
<keyword evidence="13" id="KW-0325">Glycoprotein</keyword>
<dbReference type="CDD" id="cd00112">
    <property type="entry name" value="LDLa"/>
    <property type="match status" value="1"/>
</dbReference>
<evidence type="ECO:0000256" key="7">
    <source>
        <dbReference type="ARBA" id="ARBA00022737"/>
    </source>
</evidence>
<keyword evidence="5" id="KW-0812">Transmembrane</keyword>
<keyword evidence="9" id="KW-1133">Transmembrane helix</keyword>
<dbReference type="Gene3D" id="2.60.120.260">
    <property type="entry name" value="Galactose-binding domain-like"/>
    <property type="match status" value="1"/>
</dbReference>
<evidence type="ECO:0000256" key="9">
    <source>
        <dbReference type="ARBA" id="ARBA00022989"/>
    </source>
</evidence>
<keyword evidence="11 14" id="KW-1015">Disulfide bond</keyword>
<evidence type="ECO:0000256" key="6">
    <source>
        <dbReference type="ARBA" id="ARBA00022729"/>
    </source>
</evidence>
<comment type="subcellular location">
    <subcellularLocation>
        <location evidence="1">Membrane</location>
        <topology evidence="1">Single-pass type I membrane protein</topology>
    </subcellularLocation>
</comment>
<evidence type="ECO:0000256" key="3">
    <source>
        <dbReference type="ARBA" id="ARBA00022536"/>
    </source>
</evidence>
<feature type="disulfide bond" evidence="14">
    <location>
        <begin position="97"/>
        <end position="112"/>
    </location>
</feature>
<keyword evidence="6" id="KW-0732">Signal</keyword>
<dbReference type="Pfam" id="PF00057">
    <property type="entry name" value="Ldl_recept_a"/>
    <property type="match status" value="1"/>
</dbReference>
<dbReference type="FunFam" id="4.10.400.10:FF:000009">
    <property type="entry name" value="Low-density lipoprotein receptor-related protein 1"/>
    <property type="match status" value="1"/>
</dbReference>
<dbReference type="AlphaFoldDB" id="A0A4W5N752"/>
<dbReference type="Ensembl" id="ENSHHUT00000049168.1">
    <property type="protein sequence ID" value="ENSHHUP00000047431.1"/>
    <property type="gene ID" value="ENSHHUG00000028813.1"/>
</dbReference>
<evidence type="ECO:0000313" key="17">
    <source>
        <dbReference type="Proteomes" id="UP000314982"/>
    </source>
</evidence>
<evidence type="ECO:0000256" key="4">
    <source>
        <dbReference type="ARBA" id="ARBA00022583"/>
    </source>
</evidence>
<dbReference type="SMART" id="SM00192">
    <property type="entry name" value="LDLa"/>
    <property type="match status" value="1"/>
</dbReference>
<evidence type="ECO:0000256" key="13">
    <source>
        <dbReference type="ARBA" id="ARBA00023180"/>
    </source>
</evidence>
<dbReference type="Gene3D" id="4.10.400.10">
    <property type="entry name" value="Low-density Lipoprotein Receptor"/>
    <property type="match status" value="1"/>
</dbReference>
<dbReference type="SUPFAM" id="SSF49785">
    <property type="entry name" value="Galactose-binding domain-like"/>
    <property type="match status" value="1"/>
</dbReference>
<dbReference type="PANTHER" id="PTHR24270">
    <property type="entry name" value="LOW-DENSITY LIPOPROTEIN RECEPTOR-RELATED"/>
    <property type="match status" value="1"/>
</dbReference>
<name>A0A4W5N752_9TELE</name>
<evidence type="ECO:0000259" key="15">
    <source>
        <dbReference type="PROSITE" id="PS50022"/>
    </source>
</evidence>
<accession>A0A4W5N752</accession>
<reference evidence="16" key="2">
    <citation type="submission" date="2025-08" db="UniProtKB">
        <authorList>
            <consortium name="Ensembl"/>
        </authorList>
    </citation>
    <scope>IDENTIFICATION</scope>
</reference>
<sequence length="129" mass="14364">MLMPQVFLGNRDDRSVSYTRLDRMVSAQFVRVLPHDFQNGIYLRLELMGCENGSRRLSTPSPLSPLSPATPARPCRDREFQCGNGRCVPTGPKGVVCDGVNDCGDGSDELRCGQFPYLPSMTWLDDLTH</sequence>
<protein>
    <recommendedName>
        <fullName evidence="15">F5/8 type C domain-containing protein</fullName>
    </recommendedName>
</protein>
<dbReference type="GO" id="GO:0005886">
    <property type="term" value="C:plasma membrane"/>
    <property type="evidence" value="ECO:0007669"/>
    <property type="project" value="TreeGrafter"/>
</dbReference>
<dbReference type="InterPro" id="IPR036055">
    <property type="entry name" value="LDL_receptor-like_sf"/>
</dbReference>
<comment type="similarity">
    <text evidence="2">Belongs to the LDLR family.</text>
</comment>
<feature type="domain" description="F5/8 type C" evidence="15">
    <location>
        <begin position="1"/>
        <end position="50"/>
    </location>
</feature>
<organism evidence="16 17">
    <name type="scientific">Hucho hucho</name>
    <name type="common">huchen</name>
    <dbReference type="NCBI Taxonomy" id="62062"/>
    <lineage>
        <taxon>Eukaryota</taxon>
        <taxon>Metazoa</taxon>
        <taxon>Chordata</taxon>
        <taxon>Craniata</taxon>
        <taxon>Vertebrata</taxon>
        <taxon>Euteleostomi</taxon>
        <taxon>Actinopterygii</taxon>
        <taxon>Neopterygii</taxon>
        <taxon>Teleostei</taxon>
        <taxon>Protacanthopterygii</taxon>
        <taxon>Salmoniformes</taxon>
        <taxon>Salmonidae</taxon>
        <taxon>Salmoninae</taxon>
        <taxon>Hucho</taxon>
    </lineage>
</organism>
<reference evidence="17" key="1">
    <citation type="submission" date="2018-06" db="EMBL/GenBank/DDBJ databases">
        <title>Genome assembly of Danube salmon.</title>
        <authorList>
            <person name="Macqueen D.J."/>
            <person name="Gundappa M.K."/>
        </authorList>
    </citation>
    <scope>NUCLEOTIDE SEQUENCE [LARGE SCALE GENOMIC DNA]</scope>
</reference>
<dbReference type="SUPFAM" id="SSF57424">
    <property type="entry name" value="LDL receptor-like module"/>
    <property type="match status" value="1"/>
</dbReference>
<keyword evidence="7" id="KW-0677">Repeat</keyword>
<keyword evidence="10" id="KW-0472">Membrane</keyword>
<evidence type="ECO:0000256" key="11">
    <source>
        <dbReference type="ARBA" id="ARBA00023157"/>
    </source>
</evidence>
<keyword evidence="8" id="KW-0106">Calcium</keyword>
<evidence type="ECO:0000256" key="10">
    <source>
        <dbReference type="ARBA" id="ARBA00023136"/>
    </source>
</evidence>
<dbReference type="PROSITE" id="PS50068">
    <property type="entry name" value="LDLRA_2"/>
    <property type="match status" value="1"/>
</dbReference>
<evidence type="ECO:0000256" key="1">
    <source>
        <dbReference type="ARBA" id="ARBA00004479"/>
    </source>
</evidence>
<keyword evidence="4" id="KW-0254">Endocytosis</keyword>
<reference evidence="16" key="3">
    <citation type="submission" date="2025-09" db="UniProtKB">
        <authorList>
            <consortium name="Ensembl"/>
        </authorList>
    </citation>
    <scope>IDENTIFICATION</scope>
</reference>
<evidence type="ECO:0000256" key="12">
    <source>
        <dbReference type="ARBA" id="ARBA00023170"/>
    </source>
</evidence>
<dbReference type="InterPro" id="IPR050685">
    <property type="entry name" value="LDLR"/>
</dbReference>
<dbReference type="InterPro" id="IPR000421">
    <property type="entry name" value="FA58C"/>
</dbReference>
<dbReference type="GO" id="GO:0006897">
    <property type="term" value="P:endocytosis"/>
    <property type="evidence" value="ECO:0007669"/>
    <property type="project" value="UniProtKB-KW"/>
</dbReference>
<evidence type="ECO:0000256" key="2">
    <source>
        <dbReference type="ARBA" id="ARBA00009939"/>
    </source>
</evidence>
<keyword evidence="17" id="KW-1185">Reference proteome</keyword>
<evidence type="ECO:0000256" key="8">
    <source>
        <dbReference type="ARBA" id="ARBA00022837"/>
    </source>
</evidence>
<dbReference type="PROSITE" id="PS50022">
    <property type="entry name" value="FA58C_3"/>
    <property type="match status" value="1"/>
</dbReference>
<evidence type="ECO:0000313" key="16">
    <source>
        <dbReference type="Ensembl" id="ENSHHUP00000047431.1"/>
    </source>
</evidence>
<feature type="disulfide bond" evidence="14">
    <location>
        <begin position="75"/>
        <end position="87"/>
    </location>
</feature>
<dbReference type="InterPro" id="IPR008979">
    <property type="entry name" value="Galactose-bd-like_sf"/>
</dbReference>
<keyword evidence="3" id="KW-0245">EGF-like domain</keyword>
<dbReference type="PROSITE" id="PS01286">
    <property type="entry name" value="FA58C_2"/>
    <property type="match status" value="1"/>
</dbReference>
<comment type="caution">
    <text evidence="14">Lacks conserved residue(s) required for the propagation of feature annotation.</text>
</comment>
<dbReference type="Proteomes" id="UP000314982">
    <property type="component" value="Unassembled WGS sequence"/>
</dbReference>